<reference evidence="13" key="2">
    <citation type="journal article" date="2016" name="Int. J. Syst. Evol. Microbiol.">
        <title>Caldimicrobium thiodismutans sp. nov., a sulfur-disproportionating bacterium isolated from a hot spring.</title>
        <authorList>
            <person name="Kojima H."/>
            <person name="Umezawa K."/>
            <person name="Fukui M."/>
        </authorList>
    </citation>
    <scope>NUCLEOTIDE SEQUENCE [LARGE SCALE GENOMIC DNA]</scope>
    <source>
        <strain evidence="13">TF1</strain>
    </source>
</reference>
<reference evidence="12 13" key="1">
    <citation type="journal article" date="2016" name="Int. J. Syst. Evol. Microbiol.">
        <title>Caldimicrobium thiodismutans sp. nov., a sulfur-disproportionating bacterium isolated from a hot spring, and emended description of the genus Caldimicrobium.</title>
        <authorList>
            <person name="Kojima H."/>
            <person name="Umezawa K."/>
            <person name="Fukui M."/>
        </authorList>
    </citation>
    <scope>NUCLEOTIDE SEQUENCE [LARGE SCALE GENOMIC DNA]</scope>
    <source>
        <strain evidence="12 13">TF1</strain>
    </source>
</reference>
<keyword evidence="8 11" id="KW-1133">Transmembrane helix</keyword>
<evidence type="ECO:0000256" key="6">
    <source>
        <dbReference type="ARBA" id="ARBA00022692"/>
    </source>
</evidence>
<evidence type="ECO:0000256" key="9">
    <source>
        <dbReference type="ARBA" id="ARBA00023010"/>
    </source>
</evidence>
<feature type="transmembrane region" description="Helical" evidence="11">
    <location>
        <begin position="28"/>
        <end position="49"/>
    </location>
</feature>
<dbReference type="AlphaFoldDB" id="A0A0U5AJQ7"/>
<accession>A0A0U5AJQ7</accession>
<dbReference type="SMART" id="SM01323">
    <property type="entry name" value="YajC"/>
    <property type="match status" value="1"/>
</dbReference>
<dbReference type="InterPro" id="IPR003849">
    <property type="entry name" value="Preprotein_translocase_YajC"/>
</dbReference>
<dbReference type="PRINTS" id="PR01853">
    <property type="entry name" value="YAJCTRNLCASE"/>
</dbReference>
<dbReference type="Proteomes" id="UP000068196">
    <property type="component" value="Chromosome"/>
</dbReference>
<protein>
    <recommendedName>
        <fullName evidence="3">Sec translocon accessory complex subunit YajC</fullName>
    </recommendedName>
</protein>
<evidence type="ECO:0000256" key="3">
    <source>
        <dbReference type="ARBA" id="ARBA00014962"/>
    </source>
</evidence>
<keyword evidence="5" id="KW-1003">Cell membrane</keyword>
<dbReference type="GO" id="GO:0015031">
    <property type="term" value="P:protein transport"/>
    <property type="evidence" value="ECO:0007669"/>
    <property type="project" value="UniProtKB-KW"/>
</dbReference>
<dbReference type="PATRIC" id="fig|1653476.3.peg.1848"/>
<comment type="similarity">
    <text evidence="2">Belongs to the YajC family.</text>
</comment>
<dbReference type="KEGG" id="cthi:THC_1772"/>
<evidence type="ECO:0000256" key="1">
    <source>
        <dbReference type="ARBA" id="ARBA00004162"/>
    </source>
</evidence>
<keyword evidence="13" id="KW-1185">Reference proteome</keyword>
<dbReference type="EMBL" id="AP014945">
    <property type="protein sequence ID" value="BAU24131.1"/>
    <property type="molecule type" value="Genomic_DNA"/>
</dbReference>
<evidence type="ECO:0000256" key="2">
    <source>
        <dbReference type="ARBA" id="ARBA00006742"/>
    </source>
</evidence>
<evidence type="ECO:0000313" key="12">
    <source>
        <dbReference type="EMBL" id="BAU24131.1"/>
    </source>
</evidence>
<dbReference type="NCBIfam" id="TIGR00739">
    <property type="entry name" value="yajC"/>
    <property type="match status" value="1"/>
</dbReference>
<name>A0A0U5AJQ7_9BACT</name>
<proteinExistence type="inferred from homology"/>
<dbReference type="GO" id="GO:0005886">
    <property type="term" value="C:plasma membrane"/>
    <property type="evidence" value="ECO:0007669"/>
    <property type="project" value="UniProtKB-SubCell"/>
</dbReference>
<evidence type="ECO:0000256" key="10">
    <source>
        <dbReference type="ARBA" id="ARBA00023136"/>
    </source>
</evidence>
<dbReference type="STRING" id="1653476.THC_1772"/>
<evidence type="ECO:0000256" key="5">
    <source>
        <dbReference type="ARBA" id="ARBA00022475"/>
    </source>
</evidence>
<evidence type="ECO:0000256" key="7">
    <source>
        <dbReference type="ARBA" id="ARBA00022927"/>
    </source>
</evidence>
<organism evidence="12 13">
    <name type="scientific">Caldimicrobium thiodismutans</name>
    <dbReference type="NCBI Taxonomy" id="1653476"/>
    <lineage>
        <taxon>Bacteria</taxon>
        <taxon>Pseudomonadati</taxon>
        <taxon>Thermodesulfobacteriota</taxon>
        <taxon>Thermodesulfobacteria</taxon>
        <taxon>Thermodesulfobacteriales</taxon>
        <taxon>Thermodesulfobacteriaceae</taxon>
        <taxon>Caldimicrobium</taxon>
    </lineage>
</organism>
<evidence type="ECO:0000256" key="8">
    <source>
        <dbReference type="ARBA" id="ARBA00022989"/>
    </source>
</evidence>
<keyword evidence="10 11" id="KW-0472">Membrane</keyword>
<dbReference type="PANTHER" id="PTHR33909">
    <property type="entry name" value="SEC TRANSLOCON ACCESSORY COMPLEX SUBUNIT YAJC"/>
    <property type="match status" value="1"/>
</dbReference>
<evidence type="ECO:0000256" key="4">
    <source>
        <dbReference type="ARBA" id="ARBA00022448"/>
    </source>
</evidence>
<evidence type="ECO:0000313" key="13">
    <source>
        <dbReference type="Proteomes" id="UP000068196"/>
    </source>
</evidence>
<dbReference type="PANTHER" id="PTHR33909:SF1">
    <property type="entry name" value="SEC TRANSLOCON ACCESSORY COMPLEX SUBUNIT YAJC"/>
    <property type="match status" value="1"/>
</dbReference>
<keyword evidence="7" id="KW-0653">Protein transport</keyword>
<comment type="subcellular location">
    <subcellularLocation>
        <location evidence="1">Cell membrane</location>
        <topology evidence="1">Single-pass membrane protein</topology>
    </subcellularLocation>
</comment>
<keyword evidence="9" id="KW-0811">Translocation</keyword>
<evidence type="ECO:0000256" key="11">
    <source>
        <dbReference type="SAM" id="Phobius"/>
    </source>
</evidence>
<keyword evidence="6 11" id="KW-0812">Transmembrane</keyword>
<dbReference type="Pfam" id="PF02699">
    <property type="entry name" value="YajC"/>
    <property type="match status" value="1"/>
</dbReference>
<sequence>MDLMSIFKVSEVLAMAPPPQGQGGQGGIMGLIVTLLPLILIFVIFYFLLIRPQQKRMKEHQKFLSELSPGQKVFTNGGIVGRIAKIEGDIVWIEVEKDVQIPVIKGYIAGTFQQ</sequence>
<keyword evidence="4" id="KW-0813">Transport</keyword>
<gene>
    <name evidence="12" type="ORF">THC_1772</name>
</gene>